<evidence type="ECO:0000313" key="5">
    <source>
        <dbReference type="Proteomes" id="UP001148312"/>
    </source>
</evidence>
<name>A0A9W9WL51_9EURO</name>
<comment type="caution">
    <text evidence="4">The sequence shown here is derived from an EMBL/GenBank/DDBJ whole genome shotgun (WGS) entry which is preliminary data.</text>
</comment>
<proteinExistence type="predicted"/>
<dbReference type="InterPro" id="IPR057517">
    <property type="entry name" value="SsdA-like_C"/>
</dbReference>
<feature type="coiled-coil region" evidence="1">
    <location>
        <begin position="154"/>
        <end position="201"/>
    </location>
</feature>
<evidence type="ECO:0000256" key="2">
    <source>
        <dbReference type="SAM" id="MobiDB-lite"/>
    </source>
</evidence>
<dbReference type="Pfam" id="PF24120">
    <property type="entry name" value="SsdA_C"/>
    <property type="match status" value="1"/>
</dbReference>
<organism evidence="4 5">
    <name type="scientific">Penicillium diatomitis</name>
    <dbReference type="NCBI Taxonomy" id="2819901"/>
    <lineage>
        <taxon>Eukaryota</taxon>
        <taxon>Fungi</taxon>
        <taxon>Dikarya</taxon>
        <taxon>Ascomycota</taxon>
        <taxon>Pezizomycotina</taxon>
        <taxon>Eurotiomycetes</taxon>
        <taxon>Eurotiomycetidae</taxon>
        <taxon>Eurotiales</taxon>
        <taxon>Aspergillaceae</taxon>
        <taxon>Penicillium</taxon>
    </lineage>
</organism>
<feature type="domain" description="Single-strand DNA deaminase toxin A-like C-terminal" evidence="3">
    <location>
        <begin position="113"/>
        <end position="141"/>
    </location>
</feature>
<dbReference type="EMBL" id="JAPWDQ010000015">
    <property type="protein sequence ID" value="KAJ5469519.1"/>
    <property type="molecule type" value="Genomic_DNA"/>
</dbReference>
<dbReference type="GeneID" id="81628982"/>
<feature type="region of interest" description="Disordered" evidence="2">
    <location>
        <begin position="88"/>
        <end position="111"/>
    </location>
</feature>
<feature type="compositionally biased region" description="Polar residues" evidence="2">
    <location>
        <begin position="98"/>
        <end position="107"/>
    </location>
</feature>
<dbReference type="AlphaFoldDB" id="A0A9W9WL51"/>
<keyword evidence="5" id="KW-1185">Reference proteome</keyword>
<evidence type="ECO:0000256" key="1">
    <source>
        <dbReference type="SAM" id="Coils"/>
    </source>
</evidence>
<reference evidence="4" key="2">
    <citation type="journal article" date="2023" name="IMA Fungus">
        <title>Comparative genomic study of the Penicillium genus elucidates a diverse pangenome and 15 lateral gene transfer events.</title>
        <authorList>
            <person name="Petersen C."/>
            <person name="Sorensen T."/>
            <person name="Nielsen M.R."/>
            <person name="Sondergaard T.E."/>
            <person name="Sorensen J.L."/>
            <person name="Fitzpatrick D.A."/>
            <person name="Frisvad J.C."/>
            <person name="Nielsen K.L."/>
        </authorList>
    </citation>
    <scope>NUCLEOTIDE SEQUENCE</scope>
    <source>
        <strain evidence="4">IBT 30728</strain>
    </source>
</reference>
<keyword evidence="1" id="KW-0175">Coiled coil</keyword>
<evidence type="ECO:0000259" key="3">
    <source>
        <dbReference type="Pfam" id="PF24120"/>
    </source>
</evidence>
<dbReference type="RefSeq" id="XP_056786109.1">
    <property type="nucleotide sequence ID" value="XM_056938732.1"/>
</dbReference>
<dbReference type="Proteomes" id="UP001148312">
    <property type="component" value="Unassembled WGS sequence"/>
</dbReference>
<accession>A0A9W9WL51</accession>
<protein>
    <recommendedName>
        <fullName evidence="3">Single-strand DNA deaminase toxin A-like C-terminal domain-containing protein</fullName>
    </recommendedName>
</protein>
<reference evidence="4" key="1">
    <citation type="submission" date="2022-12" db="EMBL/GenBank/DDBJ databases">
        <authorList>
            <person name="Petersen C."/>
        </authorList>
    </citation>
    <scope>NUCLEOTIDE SEQUENCE</scope>
    <source>
        <strain evidence="4">IBT 30728</strain>
    </source>
</reference>
<sequence>MLVLRMEELHERMQHSLVDAKMSKLSSETAQTYYFREEPAQIGHGSRSSQLPEQTRRMQSQCRGMTRYLHVTDDSVIENTYKREIDPQENVRLLGGENSKSNLTSGGPPTLVVSHHVPPDKAEDHDRDSQFKACHAEKQLITYFTDPHVFLPPNSKLETSVQVKEEELEKLLKSTRIDQQIAFLERKKRDLQKELFDGDEKLVREDVEIQAMKLELKPVETALNHQATRQKPKVEA</sequence>
<gene>
    <name evidence="4" type="ORF">N7539_009137</name>
</gene>
<evidence type="ECO:0000313" key="4">
    <source>
        <dbReference type="EMBL" id="KAJ5469519.1"/>
    </source>
</evidence>